<sequence>MSCMFHSSLQLLPSNFQSPRSVLVKAAMESIFCVEQVNVPPELGTIMKQYTKAILRDRPADLYKYSANFFAALCGQAAPFDKDGRFIEEEGECRTLDRHAEGGQCDVEVMDTTLPADQEDHDIVRSVLNEYDMNGEGRMPRESIPMLLADMQKTLQLSDDEVVAAEQVLASLETDENDTIDLLEFRQMFFSSGYEQ</sequence>
<dbReference type="VEuPathDB" id="TriTrypDB:Tbg972.11.15280"/>
<evidence type="ECO:0000256" key="4">
    <source>
        <dbReference type="ARBA" id="ARBA00035651"/>
    </source>
</evidence>
<protein>
    <submittedName>
        <fullName evidence="5">Uncharacterized protein</fullName>
    </submittedName>
</protein>
<dbReference type="OrthoDB" id="10067602at2759"/>
<organism evidence="5 6">
    <name type="scientific">Trypanosoma brucei gambiense (strain MHOM/CI/86/DAL972)</name>
    <dbReference type="NCBI Taxonomy" id="679716"/>
    <lineage>
        <taxon>Eukaryota</taxon>
        <taxon>Discoba</taxon>
        <taxon>Euglenozoa</taxon>
        <taxon>Kinetoplastea</taxon>
        <taxon>Metakinetoplastina</taxon>
        <taxon>Trypanosomatida</taxon>
        <taxon>Trypanosomatidae</taxon>
        <taxon>Trypanosoma</taxon>
    </lineage>
</organism>
<gene>
    <name evidence="5" type="ORF">TbgDal_XI15280</name>
</gene>
<dbReference type="Proteomes" id="UP000002316">
    <property type="component" value="Chromosome 11"/>
</dbReference>
<dbReference type="SUPFAM" id="SSF47473">
    <property type="entry name" value="EF-hand"/>
    <property type="match status" value="1"/>
</dbReference>
<reference evidence="6" key="1">
    <citation type="journal article" date="2010" name="PLoS Negl. Trop. Dis.">
        <title>The genome sequence of Trypanosoma brucei gambiense, causative agent of chronic human african trypanosomiasis.</title>
        <authorList>
            <person name="Jackson A.P."/>
            <person name="Sanders M."/>
            <person name="Berry A."/>
            <person name="McQuillan J."/>
            <person name="Aslett M.A."/>
            <person name="Quail M.A."/>
            <person name="Chukualim B."/>
            <person name="Capewell P."/>
            <person name="MacLeod A."/>
            <person name="Melville S.E."/>
            <person name="Gibson W."/>
            <person name="Barry J.D."/>
            <person name="Berriman M."/>
            <person name="Hertz-Fowler C."/>
        </authorList>
    </citation>
    <scope>NUCLEOTIDE SEQUENCE [LARGE SCALE GENOMIC DNA]</scope>
    <source>
        <strain evidence="6">MHOM/CI/86/DAL972</strain>
    </source>
</reference>
<keyword evidence="3" id="KW-0966">Cell projection</keyword>
<dbReference type="PANTHER" id="PTHR14952">
    <property type="entry name" value="ROPPORIN-1-LIKE PROTEIN"/>
    <property type="match status" value="1"/>
</dbReference>
<comment type="subcellular location">
    <subcellularLocation>
        <location evidence="1">Cell projection</location>
        <location evidence="1">Cilium</location>
        <location evidence="1">Flagellum</location>
    </subcellularLocation>
</comment>
<evidence type="ECO:0000313" key="6">
    <source>
        <dbReference type="Proteomes" id="UP000002316"/>
    </source>
</evidence>
<dbReference type="CDD" id="cd22985">
    <property type="entry name" value="DD_CrRSP11-like"/>
    <property type="match status" value="1"/>
</dbReference>
<dbReference type="SUPFAM" id="SSF47391">
    <property type="entry name" value="Dimerization-anchoring domain of cAMP-dependent PK regulatory subunit"/>
    <property type="match status" value="1"/>
</dbReference>
<dbReference type="AlphaFoldDB" id="D0A9Q8"/>
<dbReference type="RefSeq" id="XP_011780673.1">
    <property type="nucleotide sequence ID" value="XM_011782371.1"/>
</dbReference>
<name>D0A9Q8_TRYB9</name>
<dbReference type="Gene3D" id="1.10.238.10">
    <property type="entry name" value="EF-hand"/>
    <property type="match status" value="1"/>
</dbReference>
<dbReference type="Gene3D" id="1.20.890.10">
    <property type="entry name" value="cAMP-dependent protein kinase regulatory subunit, dimerization-anchoring domain"/>
    <property type="match status" value="1"/>
</dbReference>
<dbReference type="GeneID" id="23866718"/>
<accession>D0A9Q8</accession>
<evidence type="ECO:0000256" key="1">
    <source>
        <dbReference type="ARBA" id="ARBA00004230"/>
    </source>
</evidence>
<dbReference type="GO" id="GO:0031514">
    <property type="term" value="C:motile cilium"/>
    <property type="evidence" value="ECO:0007669"/>
    <property type="project" value="UniProtKB-SubCell"/>
</dbReference>
<evidence type="ECO:0000313" key="5">
    <source>
        <dbReference type="EMBL" id="CBH18409.1"/>
    </source>
</evidence>
<dbReference type="PANTHER" id="PTHR14952:SF9">
    <property type="entry name" value="EF-HAND DOMAIN-CONTAINING PROTEIN"/>
    <property type="match status" value="1"/>
</dbReference>
<proteinExistence type="inferred from homology"/>
<dbReference type="EMBL" id="FN554974">
    <property type="protein sequence ID" value="CBH18409.1"/>
    <property type="molecule type" value="Genomic_DNA"/>
</dbReference>
<dbReference type="KEGG" id="tbg:TbgDal_XI15280"/>
<dbReference type="InterPro" id="IPR011992">
    <property type="entry name" value="EF-hand-dom_pair"/>
</dbReference>
<comment type="similarity">
    <text evidence="4">Belongs to the ropporin family.</text>
</comment>
<keyword evidence="2" id="KW-0969">Cilium</keyword>
<evidence type="ECO:0000256" key="2">
    <source>
        <dbReference type="ARBA" id="ARBA00022846"/>
    </source>
</evidence>
<evidence type="ECO:0000256" key="3">
    <source>
        <dbReference type="ARBA" id="ARBA00023273"/>
    </source>
</evidence>
<keyword evidence="2" id="KW-0282">Flagellum</keyword>